<accession>A0AAD9TNT8</accession>
<organism evidence="1 2">
    <name type="scientific">Dipteronia dyeriana</name>
    <dbReference type="NCBI Taxonomy" id="168575"/>
    <lineage>
        <taxon>Eukaryota</taxon>
        <taxon>Viridiplantae</taxon>
        <taxon>Streptophyta</taxon>
        <taxon>Embryophyta</taxon>
        <taxon>Tracheophyta</taxon>
        <taxon>Spermatophyta</taxon>
        <taxon>Magnoliopsida</taxon>
        <taxon>eudicotyledons</taxon>
        <taxon>Gunneridae</taxon>
        <taxon>Pentapetalae</taxon>
        <taxon>rosids</taxon>
        <taxon>malvids</taxon>
        <taxon>Sapindales</taxon>
        <taxon>Sapindaceae</taxon>
        <taxon>Hippocastanoideae</taxon>
        <taxon>Acereae</taxon>
        <taxon>Dipteronia</taxon>
    </lineage>
</organism>
<protein>
    <submittedName>
        <fullName evidence="1">Uncharacterized protein</fullName>
    </submittedName>
</protein>
<proteinExistence type="predicted"/>
<dbReference type="EMBL" id="JANJYI010000008">
    <property type="protein sequence ID" value="KAK2639083.1"/>
    <property type="molecule type" value="Genomic_DNA"/>
</dbReference>
<evidence type="ECO:0000313" key="1">
    <source>
        <dbReference type="EMBL" id="KAK2639083.1"/>
    </source>
</evidence>
<keyword evidence="2" id="KW-1185">Reference proteome</keyword>
<dbReference type="Proteomes" id="UP001280121">
    <property type="component" value="Unassembled WGS sequence"/>
</dbReference>
<name>A0AAD9TNT8_9ROSI</name>
<gene>
    <name evidence="1" type="ORF">Ddye_026878</name>
</gene>
<evidence type="ECO:0000313" key="2">
    <source>
        <dbReference type="Proteomes" id="UP001280121"/>
    </source>
</evidence>
<dbReference type="AlphaFoldDB" id="A0AAD9TNT8"/>
<reference evidence="1" key="1">
    <citation type="journal article" date="2023" name="Plant J.">
        <title>Genome sequences and population genomics provide insights into the demographic history, inbreeding, and mutation load of two 'living fossil' tree species of Dipteronia.</title>
        <authorList>
            <person name="Feng Y."/>
            <person name="Comes H.P."/>
            <person name="Chen J."/>
            <person name="Zhu S."/>
            <person name="Lu R."/>
            <person name="Zhang X."/>
            <person name="Li P."/>
            <person name="Qiu J."/>
            <person name="Olsen K.M."/>
            <person name="Qiu Y."/>
        </authorList>
    </citation>
    <scope>NUCLEOTIDE SEQUENCE</scope>
    <source>
        <strain evidence="1">KIB01</strain>
    </source>
</reference>
<sequence length="84" mass="9003">MERKSCCSRPNYVANPCSVTPKKEEDVKPDITKKEPVQEAIVSQPAVPANQKIPKAEETLPVPVKKEEPVKVNIGSGSGGGCCK</sequence>
<comment type="caution">
    <text evidence="1">The sequence shown here is derived from an EMBL/GenBank/DDBJ whole genome shotgun (WGS) entry which is preliminary data.</text>
</comment>